<keyword evidence="4" id="KW-1185">Reference proteome</keyword>
<dbReference type="InterPro" id="IPR002052">
    <property type="entry name" value="DNA_methylase_N6_adenine_CS"/>
</dbReference>
<accession>A0A2R5GW81</accession>
<dbReference type="InParanoid" id="A0A2R5GW81"/>
<feature type="compositionally biased region" description="Low complexity" evidence="1">
    <location>
        <begin position="188"/>
        <end position="199"/>
    </location>
</feature>
<dbReference type="EMBL" id="BEYU01000127">
    <property type="protein sequence ID" value="GBG32671.1"/>
    <property type="molecule type" value="Genomic_DNA"/>
</dbReference>
<feature type="signal peptide" evidence="2">
    <location>
        <begin position="1"/>
        <end position="25"/>
    </location>
</feature>
<feature type="region of interest" description="Disordered" evidence="1">
    <location>
        <begin position="170"/>
        <end position="231"/>
    </location>
</feature>
<proteinExistence type="predicted"/>
<dbReference type="InterPro" id="IPR029063">
    <property type="entry name" value="SAM-dependent_MTases_sf"/>
</dbReference>
<evidence type="ECO:0000313" key="4">
    <source>
        <dbReference type="Proteomes" id="UP000241890"/>
    </source>
</evidence>
<reference evidence="3 4" key="1">
    <citation type="submission" date="2017-12" db="EMBL/GenBank/DDBJ databases">
        <title>Sequencing, de novo assembly and annotation of complete genome of a new Thraustochytrid species, strain FCC1311.</title>
        <authorList>
            <person name="Sedici K."/>
            <person name="Godart F."/>
            <person name="Aiese Cigliano R."/>
            <person name="Sanseverino W."/>
            <person name="Barakat M."/>
            <person name="Ortet P."/>
            <person name="Marechal E."/>
            <person name="Cagnac O."/>
            <person name="Amato A."/>
        </authorList>
    </citation>
    <scope>NUCLEOTIDE SEQUENCE [LARGE SCALE GENOMIC DNA]</scope>
</reference>
<dbReference type="GO" id="GO:0032259">
    <property type="term" value="P:methylation"/>
    <property type="evidence" value="ECO:0007669"/>
    <property type="project" value="InterPro"/>
</dbReference>
<dbReference type="GO" id="GO:0008168">
    <property type="term" value="F:methyltransferase activity"/>
    <property type="evidence" value="ECO:0007669"/>
    <property type="project" value="InterPro"/>
</dbReference>
<protein>
    <submittedName>
        <fullName evidence="3">Protein FAM173B</fullName>
    </submittedName>
</protein>
<organism evidence="3 4">
    <name type="scientific">Hondaea fermentalgiana</name>
    <dbReference type="NCBI Taxonomy" id="2315210"/>
    <lineage>
        <taxon>Eukaryota</taxon>
        <taxon>Sar</taxon>
        <taxon>Stramenopiles</taxon>
        <taxon>Bigyra</taxon>
        <taxon>Labyrinthulomycetes</taxon>
        <taxon>Thraustochytrida</taxon>
        <taxon>Thraustochytriidae</taxon>
        <taxon>Hondaea</taxon>
    </lineage>
</organism>
<dbReference type="Proteomes" id="UP000241890">
    <property type="component" value="Unassembled WGS sequence"/>
</dbReference>
<dbReference type="AlphaFoldDB" id="A0A2R5GW81"/>
<dbReference type="OrthoDB" id="203687at2759"/>
<sequence length="512" mass="56976">MGLAGMIGAALGAALTVNLTLFVSALPAVTGKGAPYMPTLRKSLDVVFHRVLPKVKPVVKGKEAPQMVDLGSGDGRVVIEAARNGYEAVGYELNPMLVAVSQTWAWWDQHLAHRLKVLITEVWHTASNSSTTQAEVPRDLGHRVALDERWTQAQLQLQLPVVMETTGGLSLGERRRLNKKKRKRGAKGKPAPALLAAQQKAEDVVEEDDKGYGAADAADSRPPKTARVSGGALTKEEVARAIADARDGTLSDWLNPAHRHYWPKLKKNWKSLSKKERVQLVEADKVRCMAQHEAIEHPFHTASDDHCETAPEAYADVAPLLRALAKKLGKSPAELRIYDPYFCAGAVVKNLGVLGFENVYNKCEDFYTSETPEHDVLVTNPPYSFDHVERLLDFTAKNKKPALLLMPNYVCGKSYFDQSQFDGFLVPHKRYNYWTPKGLRPKERLQNHVSALGVRTSPFISFWYIANFDHNETTVKAALETHKERSREPFYVKDVDSLPNALKPSDEEENAA</sequence>
<dbReference type="PANTHER" id="PTHR39444:SF3">
    <property type="entry name" value="SITE-SPECIFIC DNA-METHYLTRANSFERASE (ADENINE-SPECIFIC)"/>
    <property type="match status" value="1"/>
</dbReference>
<comment type="caution">
    <text evidence="3">The sequence shown here is derived from an EMBL/GenBank/DDBJ whole genome shotgun (WGS) entry which is preliminary data.</text>
</comment>
<dbReference type="SUPFAM" id="SSF53335">
    <property type="entry name" value="S-adenosyl-L-methionine-dependent methyltransferases"/>
    <property type="match status" value="1"/>
</dbReference>
<evidence type="ECO:0000313" key="3">
    <source>
        <dbReference type="EMBL" id="GBG32671.1"/>
    </source>
</evidence>
<name>A0A2R5GW81_9STRA</name>
<dbReference type="PANTHER" id="PTHR39444">
    <property type="entry name" value="SITE-SPECIFIC DNA-METHYLTRANSFERASE (ADENINE-SPECIFIC)"/>
    <property type="match status" value="1"/>
</dbReference>
<feature type="compositionally biased region" description="Basic residues" evidence="1">
    <location>
        <begin position="176"/>
        <end position="187"/>
    </location>
</feature>
<keyword evidence="2" id="KW-0732">Signal</keyword>
<dbReference type="PROSITE" id="PS00092">
    <property type="entry name" value="N6_MTASE"/>
    <property type="match status" value="1"/>
</dbReference>
<dbReference type="Gene3D" id="3.40.50.150">
    <property type="entry name" value="Vaccinia Virus protein VP39"/>
    <property type="match status" value="1"/>
</dbReference>
<evidence type="ECO:0000256" key="1">
    <source>
        <dbReference type="SAM" id="MobiDB-lite"/>
    </source>
</evidence>
<evidence type="ECO:0000256" key="2">
    <source>
        <dbReference type="SAM" id="SignalP"/>
    </source>
</evidence>
<gene>
    <name evidence="3" type="ORF">FCC1311_088962</name>
</gene>
<dbReference type="GO" id="GO:0003676">
    <property type="term" value="F:nucleic acid binding"/>
    <property type="evidence" value="ECO:0007669"/>
    <property type="project" value="InterPro"/>
</dbReference>
<feature type="chain" id="PRO_5015326423" evidence="2">
    <location>
        <begin position="26"/>
        <end position="512"/>
    </location>
</feature>